<keyword evidence="7" id="KW-1185">Reference proteome</keyword>
<evidence type="ECO:0000256" key="5">
    <source>
        <dbReference type="ARBA" id="ARBA00023211"/>
    </source>
</evidence>
<dbReference type="PANTHER" id="PTHR43226:SF4">
    <property type="entry name" value="XAA-PRO AMINOPEPTIDASE 3"/>
    <property type="match status" value="1"/>
</dbReference>
<comment type="similarity">
    <text evidence="2">Belongs to the peptidase M24B family.</text>
</comment>
<dbReference type="Pfam" id="PF05195">
    <property type="entry name" value="AMP_N"/>
    <property type="match status" value="1"/>
</dbReference>
<dbReference type="GeneID" id="107270851"/>
<dbReference type="InterPro" id="IPR052433">
    <property type="entry name" value="X-Pro_dipept-like"/>
</dbReference>
<dbReference type="CDD" id="cd01087">
    <property type="entry name" value="Prolidase"/>
    <property type="match status" value="1"/>
</dbReference>
<dbReference type="Proteomes" id="UP000694920">
    <property type="component" value="Unplaced"/>
</dbReference>
<evidence type="ECO:0000256" key="2">
    <source>
        <dbReference type="ARBA" id="ARBA00008766"/>
    </source>
</evidence>
<keyword evidence="8" id="KW-0031">Aminopeptidase</keyword>
<evidence type="ECO:0000256" key="3">
    <source>
        <dbReference type="ARBA" id="ARBA00022723"/>
    </source>
</evidence>
<organism evidence="7 8">
    <name type="scientific">Cephus cinctus</name>
    <name type="common">Wheat stem sawfly</name>
    <dbReference type="NCBI Taxonomy" id="211228"/>
    <lineage>
        <taxon>Eukaryota</taxon>
        <taxon>Metazoa</taxon>
        <taxon>Ecdysozoa</taxon>
        <taxon>Arthropoda</taxon>
        <taxon>Hexapoda</taxon>
        <taxon>Insecta</taxon>
        <taxon>Pterygota</taxon>
        <taxon>Neoptera</taxon>
        <taxon>Endopterygota</taxon>
        <taxon>Hymenoptera</taxon>
        <taxon>Cephoidea</taxon>
        <taxon>Cephidae</taxon>
        <taxon>Cephus</taxon>
    </lineage>
</organism>
<name>A0AAJ7C4J8_CEPCN</name>
<comment type="cofactor">
    <cofactor evidence="1">
        <name>Mn(2+)</name>
        <dbReference type="ChEBI" id="CHEBI:29035"/>
    </cofactor>
</comment>
<dbReference type="Gene3D" id="3.40.350.10">
    <property type="entry name" value="Creatinase/prolidase N-terminal domain"/>
    <property type="match status" value="1"/>
</dbReference>
<accession>A0AAJ7C4J8</accession>
<dbReference type="GO" id="GO:0070006">
    <property type="term" value="F:metalloaminopeptidase activity"/>
    <property type="evidence" value="ECO:0007669"/>
    <property type="project" value="InterPro"/>
</dbReference>
<sequence>MLRIMKYITRISVNKLGMQLIARCSTKVSQSTVIHQAQKKYNLCTFGQPTPITHPHLLKEGELVPGINLEEFRSRRNKLVQRILSHMHIGNKLNRTQIIIIPSASKVYMSEKIPYVFRQNTDFLYFTGCQEADCALIITISKENFTSTLFVQKKDEHSELWDGPRTGAEAAPSLFGVDQALPLSEFEKFFISLINENKSCVLWYDEKNPVQPELHKQLCQLGKICNVHAFVSPKAIFHEIRLIKSQAEIKLMQKSCDIASRAIVKTIEISKPGVDEHQLFANVDYECRMNGAEFLAYPPVVAGGKNANIIHYITNNQIVQDGDMVLMDAGCEYHGYSSDITRTWPVNGTFSPEQRVLYDIVLEVQKILIQRLKDMPTLDQLFHEMCILLGRRLQQINLIPNNFSEDKLLAAAYSYCPHHVSHYLGMDVHDTGKIPRSVKVKPGMIITVEPGIYVNQKNKFATSEFYGLGVRIEDDVLIRNEGPLILTRKCPKEIDDIEELAKSTRP</sequence>
<feature type="domain" description="Aminopeptidase P N-terminal" evidence="6">
    <location>
        <begin position="67"/>
        <end position="211"/>
    </location>
</feature>
<reference evidence="8" key="1">
    <citation type="submission" date="2025-08" db="UniProtKB">
        <authorList>
            <consortium name="RefSeq"/>
        </authorList>
    </citation>
    <scope>IDENTIFICATION</scope>
</reference>
<dbReference type="Gene3D" id="3.90.230.10">
    <property type="entry name" value="Creatinase/methionine aminopeptidase superfamily"/>
    <property type="match status" value="1"/>
</dbReference>
<dbReference type="InterPro" id="IPR000994">
    <property type="entry name" value="Pept_M24"/>
</dbReference>
<dbReference type="InterPro" id="IPR007865">
    <property type="entry name" value="Aminopep_P_N"/>
</dbReference>
<evidence type="ECO:0000256" key="4">
    <source>
        <dbReference type="ARBA" id="ARBA00022801"/>
    </source>
</evidence>
<dbReference type="InterPro" id="IPR029149">
    <property type="entry name" value="Creatin/AminoP/Spt16_N"/>
</dbReference>
<dbReference type="AlphaFoldDB" id="A0AAJ7C4J8"/>
<keyword evidence="3" id="KW-0479">Metal-binding</keyword>
<dbReference type="SMART" id="SM01011">
    <property type="entry name" value="AMP_N"/>
    <property type="match status" value="1"/>
</dbReference>
<dbReference type="GO" id="GO:0006508">
    <property type="term" value="P:proteolysis"/>
    <property type="evidence" value="ECO:0007669"/>
    <property type="project" value="TreeGrafter"/>
</dbReference>
<dbReference type="RefSeq" id="XP_015601724.1">
    <property type="nucleotide sequence ID" value="XM_015746238.2"/>
</dbReference>
<gene>
    <name evidence="8" type="primary">LOC107270851</name>
</gene>
<proteinExistence type="inferred from homology"/>
<dbReference type="SUPFAM" id="SSF55920">
    <property type="entry name" value="Creatinase/aminopeptidase"/>
    <property type="match status" value="1"/>
</dbReference>
<keyword evidence="5" id="KW-0464">Manganese</keyword>
<keyword evidence="8" id="KW-0645">Protease</keyword>
<evidence type="ECO:0000256" key="1">
    <source>
        <dbReference type="ARBA" id="ARBA00001936"/>
    </source>
</evidence>
<dbReference type="GO" id="GO:0030145">
    <property type="term" value="F:manganese ion binding"/>
    <property type="evidence" value="ECO:0007669"/>
    <property type="project" value="InterPro"/>
</dbReference>
<dbReference type="SUPFAM" id="SSF53092">
    <property type="entry name" value="Creatinase/prolidase N-terminal domain"/>
    <property type="match status" value="1"/>
</dbReference>
<dbReference type="KEGG" id="ccin:107270851"/>
<dbReference type="PANTHER" id="PTHR43226">
    <property type="entry name" value="XAA-PRO AMINOPEPTIDASE 3"/>
    <property type="match status" value="1"/>
</dbReference>
<evidence type="ECO:0000259" key="6">
    <source>
        <dbReference type="SMART" id="SM01011"/>
    </source>
</evidence>
<dbReference type="GO" id="GO:0005739">
    <property type="term" value="C:mitochondrion"/>
    <property type="evidence" value="ECO:0007669"/>
    <property type="project" value="TreeGrafter"/>
</dbReference>
<protein>
    <submittedName>
        <fullName evidence="8">Probable Xaa-Pro aminopeptidase 3 isoform X1</fullName>
    </submittedName>
</protein>
<dbReference type="InterPro" id="IPR036005">
    <property type="entry name" value="Creatinase/aminopeptidase-like"/>
</dbReference>
<keyword evidence="4" id="KW-0378">Hydrolase</keyword>
<evidence type="ECO:0000313" key="7">
    <source>
        <dbReference type="Proteomes" id="UP000694920"/>
    </source>
</evidence>
<dbReference type="Pfam" id="PF00557">
    <property type="entry name" value="Peptidase_M24"/>
    <property type="match status" value="1"/>
</dbReference>
<evidence type="ECO:0000313" key="8">
    <source>
        <dbReference type="RefSeq" id="XP_015601724.1"/>
    </source>
</evidence>